<sequence>MPFLFQGEHGSAPRPRGSNFNHSDFYSMMAGGGGGGRNSNFGPGEAVFGSKGPTPRPSYEEFEENI</sequence>
<name>A0A8S9PWM9_BRACR</name>
<proteinExistence type="predicted"/>
<comment type="caution">
    <text evidence="2">The sequence shown here is derived from an EMBL/GenBank/DDBJ whole genome shotgun (WGS) entry which is preliminary data.</text>
</comment>
<dbReference type="EMBL" id="QGKX02001347">
    <property type="protein sequence ID" value="KAF3525728.1"/>
    <property type="molecule type" value="Genomic_DNA"/>
</dbReference>
<reference evidence="2" key="1">
    <citation type="submission" date="2019-12" db="EMBL/GenBank/DDBJ databases">
        <title>Genome sequencing and annotation of Brassica cretica.</title>
        <authorList>
            <person name="Studholme D.J."/>
            <person name="Sarris P."/>
        </authorList>
    </citation>
    <scope>NUCLEOTIDE SEQUENCE</scope>
    <source>
        <strain evidence="2">PFS-109/04</strain>
        <tissue evidence="2">Leaf</tissue>
    </source>
</reference>
<evidence type="ECO:0000313" key="3">
    <source>
        <dbReference type="Proteomes" id="UP000712600"/>
    </source>
</evidence>
<accession>A0A8S9PWM9</accession>
<gene>
    <name evidence="2" type="ORF">F2Q69_00050439</name>
</gene>
<organism evidence="2 3">
    <name type="scientific">Brassica cretica</name>
    <name type="common">Mustard</name>
    <dbReference type="NCBI Taxonomy" id="69181"/>
    <lineage>
        <taxon>Eukaryota</taxon>
        <taxon>Viridiplantae</taxon>
        <taxon>Streptophyta</taxon>
        <taxon>Embryophyta</taxon>
        <taxon>Tracheophyta</taxon>
        <taxon>Spermatophyta</taxon>
        <taxon>Magnoliopsida</taxon>
        <taxon>eudicotyledons</taxon>
        <taxon>Gunneridae</taxon>
        <taxon>Pentapetalae</taxon>
        <taxon>rosids</taxon>
        <taxon>malvids</taxon>
        <taxon>Brassicales</taxon>
        <taxon>Brassicaceae</taxon>
        <taxon>Brassiceae</taxon>
        <taxon>Brassica</taxon>
    </lineage>
</organism>
<evidence type="ECO:0000256" key="1">
    <source>
        <dbReference type="SAM" id="MobiDB-lite"/>
    </source>
</evidence>
<feature type="region of interest" description="Disordered" evidence="1">
    <location>
        <begin position="36"/>
        <end position="66"/>
    </location>
</feature>
<protein>
    <submittedName>
        <fullName evidence="2">Uncharacterized protein</fullName>
    </submittedName>
</protein>
<evidence type="ECO:0000313" key="2">
    <source>
        <dbReference type="EMBL" id="KAF3525728.1"/>
    </source>
</evidence>
<dbReference type="AlphaFoldDB" id="A0A8S9PWM9"/>
<dbReference type="Proteomes" id="UP000712600">
    <property type="component" value="Unassembled WGS sequence"/>
</dbReference>
<feature type="region of interest" description="Disordered" evidence="1">
    <location>
        <begin position="1"/>
        <end position="22"/>
    </location>
</feature>